<dbReference type="InterPro" id="IPR003343">
    <property type="entry name" value="Big_2"/>
</dbReference>
<dbReference type="EMBL" id="VGJX01000063">
    <property type="protein sequence ID" value="MBM3273857.1"/>
    <property type="molecule type" value="Genomic_DNA"/>
</dbReference>
<accession>A0A938BHY5</accession>
<dbReference type="InterPro" id="IPR013783">
    <property type="entry name" value="Ig-like_fold"/>
</dbReference>
<dbReference type="Gene3D" id="2.60.40.1120">
    <property type="entry name" value="Carboxypeptidase-like, regulatory domain"/>
    <property type="match status" value="1"/>
</dbReference>
<dbReference type="Proteomes" id="UP000703893">
    <property type="component" value="Unassembled WGS sequence"/>
</dbReference>
<feature type="domain" description="BIG2" evidence="2">
    <location>
        <begin position="519"/>
        <end position="612"/>
    </location>
</feature>
<dbReference type="AlphaFoldDB" id="A0A938BHY5"/>
<evidence type="ECO:0000259" key="2">
    <source>
        <dbReference type="SMART" id="SM00635"/>
    </source>
</evidence>
<dbReference type="SMART" id="SM00635">
    <property type="entry name" value="BID_2"/>
    <property type="match status" value="2"/>
</dbReference>
<protein>
    <submittedName>
        <fullName evidence="3">Ig-like domain-containing protein</fullName>
    </submittedName>
</protein>
<dbReference type="Gene3D" id="2.60.40.10">
    <property type="entry name" value="Immunoglobulins"/>
    <property type="match status" value="2"/>
</dbReference>
<name>A0A938BHY5_9BACT</name>
<dbReference type="InterPro" id="IPR014756">
    <property type="entry name" value="Ig_E-set"/>
</dbReference>
<feature type="region of interest" description="Disordered" evidence="1">
    <location>
        <begin position="306"/>
        <end position="361"/>
    </location>
</feature>
<gene>
    <name evidence="3" type="ORF">FJZ00_01795</name>
</gene>
<proteinExistence type="predicted"/>
<organism evidence="3 4">
    <name type="scientific">Candidatus Tanganyikabacteria bacterium</name>
    <dbReference type="NCBI Taxonomy" id="2961651"/>
    <lineage>
        <taxon>Bacteria</taxon>
        <taxon>Bacillati</taxon>
        <taxon>Candidatus Sericytochromatia</taxon>
        <taxon>Candidatus Tanganyikabacteria</taxon>
    </lineage>
</organism>
<evidence type="ECO:0000313" key="3">
    <source>
        <dbReference type="EMBL" id="MBM3273857.1"/>
    </source>
</evidence>
<evidence type="ECO:0000256" key="1">
    <source>
        <dbReference type="SAM" id="MobiDB-lite"/>
    </source>
</evidence>
<feature type="non-terminal residue" evidence="3">
    <location>
        <position position="1"/>
    </location>
</feature>
<comment type="caution">
    <text evidence="3">The sequence shown here is derived from an EMBL/GenBank/DDBJ whole genome shotgun (WGS) entry which is preliminary data.</text>
</comment>
<sequence>NLEAAKDEATKAWKAAVEVKGGQTQVEAAAMRLAPVGRLSGSVRAADARVTDFTGTRAYIPGSSYVAEARSDGTFTISNVPDGVFELGAFNAELGDGKVSGVAIRSGQTSIAAPVLLDFHGPELKALMRPDTGDPVDNAAPGSLLRLNGQSFGFARALRFAVHFPGGVAADYARISDSDLVVKVPAQAQAGHITVEVSKLHSRPLNFRLIKTLTLGAPSITIPETGTIDLGRWVDARDAEGARIEEFREGDRVVTSAPYLTWSVDSPLAAVTPRGTLKPQAEGSVVVAIKAGDKLIRTLNVEIRAGAPVPDPDATPTPSPTPSPTLGPTPGPTPSPTPNPSSTPPPSPMPFPAPPIDSVVPANAGEGAQVTVNGAFFRDSAQPGLVAAVTLNDLAGDNLAVVNAAKLTFKIPVGAANGNVVVTLGDQTSNGAPFTVLKFFSLNVATVDVLVGKTFQPILSAKDPTGATVASPSAIWSFTGSGAIVDLATGKVTAVENGDGTVKAASGTLSRTLAAHMFTVTAVSLNKASLTLNTMPPGNSQPDARFKTAERLTATVAASDRGDRRVTWTTSNAARATVDATGLVTAARGATEGDVTITATSVDDPTFSASCTVTITVFGDIDESIE</sequence>
<dbReference type="Gene3D" id="2.60.40.1080">
    <property type="match status" value="1"/>
</dbReference>
<feature type="domain" description="BIG2" evidence="2">
    <location>
        <begin position="436"/>
        <end position="515"/>
    </location>
</feature>
<dbReference type="Pfam" id="PF02368">
    <property type="entry name" value="Big_2"/>
    <property type="match status" value="1"/>
</dbReference>
<dbReference type="SUPFAM" id="SSF81296">
    <property type="entry name" value="E set domains"/>
    <property type="match status" value="1"/>
</dbReference>
<dbReference type="SUPFAM" id="SSF49373">
    <property type="entry name" value="Invasin/intimin cell-adhesion fragments"/>
    <property type="match status" value="1"/>
</dbReference>
<dbReference type="InterPro" id="IPR008964">
    <property type="entry name" value="Invasin/intimin_cell_adhesion"/>
</dbReference>
<feature type="compositionally biased region" description="Pro residues" evidence="1">
    <location>
        <begin position="309"/>
        <end position="355"/>
    </location>
</feature>
<evidence type="ECO:0000313" key="4">
    <source>
        <dbReference type="Proteomes" id="UP000703893"/>
    </source>
</evidence>
<reference evidence="3 4" key="1">
    <citation type="submission" date="2019-03" db="EMBL/GenBank/DDBJ databases">
        <title>Lake Tanganyika Metagenome-Assembled Genomes (MAGs).</title>
        <authorList>
            <person name="Tran P."/>
        </authorList>
    </citation>
    <scope>NUCLEOTIDE SEQUENCE [LARGE SCALE GENOMIC DNA]</scope>
    <source>
        <strain evidence="3">K_DeepCast_65m_m2_236</strain>
    </source>
</reference>